<gene>
    <name evidence="1" type="ORF">PIB30_052704</name>
</gene>
<name>A0ABU6XII5_9FABA</name>
<reference evidence="1 2" key="1">
    <citation type="journal article" date="2023" name="Plants (Basel)">
        <title>Bridging the Gap: Combining Genomics and Transcriptomics Approaches to Understand Stylosanthes scabra, an Orphan Legume from the Brazilian Caatinga.</title>
        <authorList>
            <person name="Ferreira-Neto J.R.C."/>
            <person name="da Silva M.D."/>
            <person name="Binneck E."/>
            <person name="de Melo N.F."/>
            <person name="da Silva R.H."/>
            <person name="de Melo A.L.T.M."/>
            <person name="Pandolfi V."/>
            <person name="Bustamante F.O."/>
            <person name="Brasileiro-Vidal A.C."/>
            <person name="Benko-Iseppon A.M."/>
        </authorList>
    </citation>
    <scope>NUCLEOTIDE SEQUENCE [LARGE SCALE GENOMIC DNA]</scope>
    <source>
        <tissue evidence="1">Leaves</tissue>
    </source>
</reference>
<sequence>MQRGLRQGDPLSPFLFVLVAECNSLDLPPARYCPLCGFHAPPHGFAFDKSPLVKTRLTRERYPYSYKECFVPLSNRCGTYIPPPKRAQRPRWHTDPGSASDAICNSPNLSLARYCLFCGFHAPPHDFAFGKSPLFKTRLTRERYPHSYKECFVPLSNRCGTYIICNSSNLLLVRYCPLCGFHASPHGFVFDKSPLVKTRLTGERYPHSYKECFIPLSNRYWGWHEAKFWEPLWVKEGRLKDIFPNLYRPAPEKGRCIEDCGTWDDLSWRWTFVWRAAASMGRGGTSATVHNSSWSRIKDGPGRHPGITITKER</sequence>
<comment type="caution">
    <text evidence="1">The sequence shown here is derived from an EMBL/GenBank/DDBJ whole genome shotgun (WGS) entry which is preliminary data.</text>
</comment>
<accession>A0ABU6XII5</accession>
<evidence type="ECO:0000313" key="2">
    <source>
        <dbReference type="Proteomes" id="UP001341840"/>
    </source>
</evidence>
<evidence type="ECO:0000313" key="1">
    <source>
        <dbReference type="EMBL" id="MED6197006.1"/>
    </source>
</evidence>
<dbReference type="EMBL" id="JASCZI010211833">
    <property type="protein sequence ID" value="MED6197006.1"/>
    <property type="molecule type" value="Genomic_DNA"/>
</dbReference>
<dbReference type="Proteomes" id="UP001341840">
    <property type="component" value="Unassembled WGS sequence"/>
</dbReference>
<organism evidence="1 2">
    <name type="scientific">Stylosanthes scabra</name>
    <dbReference type="NCBI Taxonomy" id="79078"/>
    <lineage>
        <taxon>Eukaryota</taxon>
        <taxon>Viridiplantae</taxon>
        <taxon>Streptophyta</taxon>
        <taxon>Embryophyta</taxon>
        <taxon>Tracheophyta</taxon>
        <taxon>Spermatophyta</taxon>
        <taxon>Magnoliopsida</taxon>
        <taxon>eudicotyledons</taxon>
        <taxon>Gunneridae</taxon>
        <taxon>Pentapetalae</taxon>
        <taxon>rosids</taxon>
        <taxon>fabids</taxon>
        <taxon>Fabales</taxon>
        <taxon>Fabaceae</taxon>
        <taxon>Papilionoideae</taxon>
        <taxon>50 kb inversion clade</taxon>
        <taxon>dalbergioids sensu lato</taxon>
        <taxon>Dalbergieae</taxon>
        <taxon>Pterocarpus clade</taxon>
        <taxon>Stylosanthes</taxon>
    </lineage>
</organism>
<keyword evidence="2" id="KW-1185">Reference proteome</keyword>
<protein>
    <submittedName>
        <fullName evidence="1">Uncharacterized protein</fullName>
    </submittedName>
</protein>
<proteinExistence type="predicted"/>